<dbReference type="Proteomes" id="UP000475862">
    <property type="component" value="Unassembled WGS sequence"/>
</dbReference>
<dbReference type="Pfam" id="PF05699">
    <property type="entry name" value="Dimer_Tnp_hAT"/>
    <property type="match status" value="1"/>
</dbReference>
<organism evidence="3 4">
    <name type="scientific">Aphis glycines</name>
    <name type="common">Soybean aphid</name>
    <dbReference type="NCBI Taxonomy" id="307491"/>
    <lineage>
        <taxon>Eukaryota</taxon>
        <taxon>Metazoa</taxon>
        <taxon>Ecdysozoa</taxon>
        <taxon>Arthropoda</taxon>
        <taxon>Hexapoda</taxon>
        <taxon>Insecta</taxon>
        <taxon>Pterygota</taxon>
        <taxon>Neoptera</taxon>
        <taxon>Paraneoptera</taxon>
        <taxon>Hemiptera</taxon>
        <taxon>Sternorrhyncha</taxon>
        <taxon>Aphidomorpha</taxon>
        <taxon>Aphidoidea</taxon>
        <taxon>Aphididae</taxon>
        <taxon>Aphidini</taxon>
        <taxon>Aphis</taxon>
        <taxon>Aphis</taxon>
    </lineage>
</organism>
<gene>
    <name evidence="3" type="ORF">AGLY_002142</name>
</gene>
<dbReference type="InterPro" id="IPR012337">
    <property type="entry name" value="RNaseH-like_sf"/>
</dbReference>
<evidence type="ECO:0000313" key="4">
    <source>
        <dbReference type="Proteomes" id="UP000475862"/>
    </source>
</evidence>
<dbReference type="SUPFAM" id="SSF53098">
    <property type="entry name" value="Ribonuclease H-like"/>
    <property type="match status" value="1"/>
</dbReference>
<accession>A0A6G0U692</accession>
<evidence type="ECO:0000259" key="2">
    <source>
        <dbReference type="Pfam" id="PF09588"/>
    </source>
</evidence>
<evidence type="ECO:0000313" key="3">
    <source>
        <dbReference type="EMBL" id="KAE9543746.1"/>
    </source>
</evidence>
<proteinExistence type="predicted"/>
<dbReference type="PANTHER" id="PTHR46289:SF19">
    <property type="entry name" value="ZINC FINGER MYM-TYPE CONTAINING 1"/>
    <property type="match status" value="1"/>
</dbReference>
<name>A0A6G0U692_APHGL</name>
<dbReference type="AlphaFoldDB" id="A0A6G0U692"/>
<dbReference type="GO" id="GO:0046983">
    <property type="term" value="F:protein dimerization activity"/>
    <property type="evidence" value="ECO:0007669"/>
    <property type="project" value="InterPro"/>
</dbReference>
<comment type="caution">
    <text evidence="3">The sequence shown here is derived from an EMBL/GenBank/DDBJ whole genome shotgun (WGS) entry which is preliminary data.</text>
</comment>
<dbReference type="OrthoDB" id="6618174at2759"/>
<dbReference type="InterPro" id="IPR008906">
    <property type="entry name" value="HATC_C_dom"/>
</dbReference>
<feature type="domain" description="YqaJ viral recombinase" evidence="2">
    <location>
        <begin position="257"/>
        <end position="389"/>
    </location>
</feature>
<dbReference type="EMBL" id="VYZN01000007">
    <property type="protein sequence ID" value="KAE9543746.1"/>
    <property type="molecule type" value="Genomic_DNA"/>
</dbReference>
<dbReference type="InterPro" id="IPR019080">
    <property type="entry name" value="YqaJ_viral_recombinase"/>
</dbReference>
<reference evidence="3 4" key="1">
    <citation type="submission" date="2019-08" db="EMBL/GenBank/DDBJ databases">
        <title>The genome of the soybean aphid Biotype 1, its phylome, world population structure and adaptation to the North American continent.</title>
        <authorList>
            <person name="Giordano R."/>
            <person name="Donthu R.K."/>
            <person name="Hernandez A.G."/>
            <person name="Wright C.L."/>
            <person name="Zimin A.V."/>
        </authorList>
    </citation>
    <scope>NUCLEOTIDE SEQUENCE [LARGE SCALE GENOMIC DNA]</scope>
    <source>
        <tissue evidence="3">Whole aphids</tissue>
    </source>
</reference>
<keyword evidence="4" id="KW-1185">Reference proteome</keyword>
<protein>
    <recommendedName>
        <fullName evidence="5">DUF4371 domain-containing protein</fullName>
    </recommendedName>
</protein>
<dbReference type="Gene3D" id="3.90.320.10">
    <property type="match status" value="1"/>
</dbReference>
<dbReference type="SUPFAM" id="SSF52980">
    <property type="entry name" value="Restriction endonuclease-like"/>
    <property type="match status" value="1"/>
</dbReference>
<sequence>MNFGRRPVAFYRRPEYRTAITKSIAYRKNVDESNYQKIEGLRKDILNSPYHIFGEHSNFAQYFCTGRKLNERKLVNEVLQCGLMNVISTALRRVADNSKSLLLDVDNNTCEQFNSVINKHIGGKRINFSQKQSYSTRVYTAVVSFNTDGNYIRAIHKKITSKSPGIIAKKFLNHTADKRRTLRRRRVLFKLSGVYKSKKKSCGPDEHYGLAEPLDDFLSEEDMKNKKAEFIKSLTLSLTAKKTLEYETRNQSDSQTWFTERRNRLTASNLGKICKMRPNTSCKNTVFEILYNTNNTKTNAIDYGKESEDLAIKTLEKIIKKPIQKYGLIEDNATVEVKCPFSVKDYESLEQALLEKKIPYLINKNNTVELKEHSNYYYQIQGQMHITKRKVCYFFIFTPKRNKLEVINSSEVFWKEKMESNLKLIYEECLLPEIVDSQYRKRMQKNDGNPFTSLTKYHAPLKSHLDQISSKGAHNRVTFLSNISQNVLLNIMSDMVRSKILQDVKISGQFSVIIDTTTDISNVEQYLFIIRFVDKQGQAYDGANSMQGQYSGLRIRIQKENPRALYIWCSAHLLNLVEVDTCDCCTDTKSFFGEIASIVEFLRARKRTAVFLKYPNQRKRRLKRFSNTRWTSHDRVLLVIYEKFNALVASLDEISSGKDFDRDLMSYAKSLKNITSFKFVLILIFMRNIFSITTEVSNYLQSISIDFIAALKLVDVAKHRLQVMRSEIGCTNVINDAKKFAIGNGLEQNSFKIIRKKTVKMMSGEKVVHETLSSPSEKCRIEVYYIVLEKIINSIEMRFKGSREILKDLCFLSPQRMMEFSNNNNTLPNDAFQNIDKWIPSIDVSLLKIEYTTFSNNLTELLEGQGLHPNKLHIDHIADESDLGSVSLTSSSNEDEDIEVTKEKVSSLNVLEILSNYGLTAAFPNVYLAYKSLCTLPASSATAERSLSVVKLVKTRLRSTIGKSRLEGLLI</sequence>
<dbReference type="InterPro" id="IPR052958">
    <property type="entry name" value="IFN-induced_PKR_regulator"/>
</dbReference>
<dbReference type="Pfam" id="PF09588">
    <property type="entry name" value="YqaJ"/>
    <property type="match status" value="1"/>
</dbReference>
<evidence type="ECO:0000259" key="1">
    <source>
        <dbReference type="Pfam" id="PF05699"/>
    </source>
</evidence>
<evidence type="ECO:0008006" key="5">
    <source>
        <dbReference type="Google" id="ProtNLM"/>
    </source>
</evidence>
<dbReference type="GO" id="GO:0006281">
    <property type="term" value="P:DNA repair"/>
    <property type="evidence" value="ECO:0007669"/>
    <property type="project" value="UniProtKB-ARBA"/>
</dbReference>
<feature type="domain" description="HAT C-terminal dimerisation" evidence="1">
    <location>
        <begin position="902"/>
        <end position="970"/>
    </location>
</feature>
<dbReference type="PANTHER" id="PTHR46289">
    <property type="entry name" value="52 KDA REPRESSOR OF THE INHIBITOR OF THE PROTEIN KINASE-LIKE PROTEIN-RELATED"/>
    <property type="match status" value="1"/>
</dbReference>
<dbReference type="InterPro" id="IPR011335">
    <property type="entry name" value="Restrct_endonuc-II-like"/>
</dbReference>
<dbReference type="CDD" id="cd22343">
    <property type="entry name" value="PDDEXK_lambda_exonuclease-like"/>
    <property type="match status" value="1"/>
</dbReference>
<dbReference type="InterPro" id="IPR011604">
    <property type="entry name" value="PDDEXK-like_dom_sf"/>
</dbReference>